<dbReference type="Proteomes" id="UP000053263">
    <property type="component" value="Unassembled WGS sequence"/>
</dbReference>
<name>A0A0C9T3W5_PLICR</name>
<dbReference type="Gene3D" id="1.20.140.150">
    <property type="match status" value="1"/>
</dbReference>
<dbReference type="InterPro" id="IPR009571">
    <property type="entry name" value="SUR7/Rim9-like_fungi"/>
</dbReference>
<dbReference type="GO" id="GO:0035838">
    <property type="term" value="C:growing cell tip"/>
    <property type="evidence" value="ECO:0007669"/>
    <property type="project" value="TreeGrafter"/>
</dbReference>
<dbReference type="PANTHER" id="PTHR28013">
    <property type="entry name" value="PROTEIN DCV1-RELATED"/>
    <property type="match status" value="1"/>
</dbReference>
<proteinExistence type="predicted"/>
<keyword evidence="1" id="KW-0472">Membrane</keyword>
<evidence type="ECO:0000313" key="3">
    <source>
        <dbReference type="Proteomes" id="UP000053263"/>
    </source>
</evidence>
<dbReference type="AlphaFoldDB" id="A0A0C9T3W5"/>
<evidence type="ECO:0000256" key="1">
    <source>
        <dbReference type="SAM" id="Phobius"/>
    </source>
</evidence>
<sequence>MARIFCIPGIIFLLSAFVLNFLTSISLPYLTSFDIVRTSFGNAASSSGGDTNSTTGAITELRLGIWSYCSDDEHGDRTCSSKHHGYNVAVHDADNDSSVIIGASWTRGLAVHPVAAAVTFIALLLSFSTHVTFTLLSSLTAFLAALLTLIAFAIDIALLAYTKHQFKKLNNVDENTYTGPGFWLTFASFLLLLLAGCTVCFGRRRDRMSGATSYPMTTTKRPGFFSRFRKN</sequence>
<keyword evidence="3" id="KW-1185">Reference proteome</keyword>
<dbReference type="InterPro" id="IPR051380">
    <property type="entry name" value="pH-response_reg_palI/RIM9"/>
</dbReference>
<dbReference type="PANTHER" id="PTHR28013:SF4">
    <property type="entry name" value="MARVEL DOMAIN-CONTAINING PROTEIN"/>
    <property type="match status" value="1"/>
</dbReference>
<keyword evidence="1" id="KW-1133">Transmembrane helix</keyword>
<keyword evidence="1" id="KW-0812">Transmembrane</keyword>
<feature type="transmembrane region" description="Helical" evidence="1">
    <location>
        <begin position="7"/>
        <end position="30"/>
    </location>
</feature>
<dbReference type="HOGENOM" id="CLU_088627_0_0_1"/>
<organism evidence="2 3">
    <name type="scientific">Plicaturopsis crispa FD-325 SS-3</name>
    <dbReference type="NCBI Taxonomy" id="944288"/>
    <lineage>
        <taxon>Eukaryota</taxon>
        <taxon>Fungi</taxon>
        <taxon>Dikarya</taxon>
        <taxon>Basidiomycota</taxon>
        <taxon>Agaricomycotina</taxon>
        <taxon>Agaricomycetes</taxon>
        <taxon>Agaricomycetidae</taxon>
        <taxon>Amylocorticiales</taxon>
        <taxon>Amylocorticiaceae</taxon>
        <taxon>Plicatura</taxon>
        <taxon>Plicaturopsis crispa</taxon>
    </lineage>
</organism>
<protein>
    <recommendedName>
        <fullName evidence="4">Pali-domain-containing protein</fullName>
    </recommendedName>
</protein>
<dbReference type="EMBL" id="KN832572">
    <property type="protein sequence ID" value="KII84029.1"/>
    <property type="molecule type" value="Genomic_DNA"/>
</dbReference>
<accession>A0A0C9T3W5</accession>
<dbReference type="Pfam" id="PF06687">
    <property type="entry name" value="SUR7"/>
    <property type="match status" value="1"/>
</dbReference>
<evidence type="ECO:0008006" key="4">
    <source>
        <dbReference type="Google" id="ProtNLM"/>
    </source>
</evidence>
<feature type="transmembrane region" description="Helical" evidence="1">
    <location>
        <begin position="139"/>
        <end position="161"/>
    </location>
</feature>
<gene>
    <name evidence="2" type="ORF">PLICRDRAFT_46370</name>
</gene>
<feature type="transmembrane region" description="Helical" evidence="1">
    <location>
        <begin position="109"/>
        <end position="127"/>
    </location>
</feature>
<dbReference type="GO" id="GO:0005886">
    <property type="term" value="C:plasma membrane"/>
    <property type="evidence" value="ECO:0007669"/>
    <property type="project" value="InterPro"/>
</dbReference>
<evidence type="ECO:0000313" key="2">
    <source>
        <dbReference type="EMBL" id="KII84029.1"/>
    </source>
</evidence>
<dbReference type="OrthoDB" id="2354757at2759"/>
<dbReference type="GO" id="GO:0032153">
    <property type="term" value="C:cell division site"/>
    <property type="evidence" value="ECO:0007669"/>
    <property type="project" value="TreeGrafter"/>
</dbReference>
<feature type="transmembrane region" description="Helical" evidence="1">
    <location>
        <begin position="181"/>
        <end position="201"/>
    </location>
</feature>
<reference evidence="2 3" key="1">
    <citation type="submission" date="2014-06" db="EMBL/GenBank/DDBJ databases">
        <title>Evolutionary Origins and Diversification of the Mycorrhizal Mutualists.</title>
        <authorList>
            <consortium name="DOE Joint Genome Institute"/>
            <consortium name="Mycorrhizal Genomics Consortium"/>
            <person name="Kohler A."/>
            <person name="Kuo A."/>
            <person name="Nagy L.G."/>
            <person name="Floudas D."/>
            <person name="Copeland A."/>
            <person name="Barry K.W."/>
            <person name="Cichocki N."/>
            <person name="Veneault-Fourrey C."/>
            <person name="LaButti K."/>
            <person name="Lindquist E.A."/>
            <person name="Lipzen A."/>
            <person name="Lundell T."/>
            <person name="Morin E."/>
            <person name="Murat C."/>
            <person name="Riley R."/>
            <person name="Ohm R."/>
            <person name="Sun H."/>
            <person name="Tunlid A."/>
            <person name="Henrissat B."/>
            <person name="Grigoriev I.V."/>
            <person name="Hibbett D.S."/>
            <person name="Martin F."/>
        </authorList>
    </citation>
    <scope>NUCLEOTIDE SEQUENCE [LARGE SCALE GENOMIC DNA]</scope>
    <source>
        <strain evidence="2 3">FD-325 SS-3</strain>
    </source>
</reference>